<evidence type="ECO:0000256" key="1">
    <source>
        <dbReference type="ARBA" id="ARBA00002356"/>
    </source>
</evidence>
<dbReference type="SUPFAM" id="SSF51366">
    <property type="entry name" value="Ribulose-phoshate binding barrel"/>
    <property type="match status" value="1"/>
</dbReference>
<evidence type="ECO:0000313" key="10">
    <source>
        <dbReference type="Proteomes" id="UP000176282"/>
    </source>
</evidence>
<accession>A0A1F6MA67</accession>
<evidence type="ECO:0000256" key="6">
    <source>
        <dbReference type="ARBA" id="ARBA00023239"/>
    </source>
</evidence>
<evidence type="ECO:0000256" key="2">
    <source>
        <dbReference type="ARBA" id="ARBA00004861"/>
    </source>
</evidence>
<dbReference type="PANTHER" id="PTHR19278">
    <property type="entry name" value="OROTATE PHOSPHORIBOSYLTRANSFERASE"/>
    <property type="match status" value="1"/>
</dbReference>
<reference evidence="9 10" key="1">
    <citation type="journal article" date="2016" name="Nat. Commun.">
        <title>Thousands of microbial genomes shed light on interconnected biogeochemical processes in an aquifer system.</title>
        <authorList>
            <person name="Anantharaman K."/>
            <person name="Brown C.T."/>
            <person name="Hug L.A."/>
            <person name="Sharon I."/>
            <person name="Castelle C.J."/>
            <person name="Probst A.J."/>
            <person name="Thomas B.C."/>
            <person name="Singh A."/>
            <person name="Wilkins M.J."/>
            <person name="Karaoz U."/>
            <person name="Brodie E.L."/>
            <person name="Williams K.H."/>
            <person name="Hubbard S.S."/>
            <person name="Banfield J.F."/>
        </authorList>
    </citation>
    <scope>NUCLEOTIDE SEQUENCE [LARGE SCALE GENOMIC DNA]</scope>
</reference>
<dbReference type="InterPro" id="IPR011060">
    <property type="entry name" value="RibuloseP-bd_barrel"/>
</dbReference>
<dbReference type="EMBL" id="MFQB01000013">
    <property type="protein sequence ID" value="OGH68509.1"/>
    <property type="molecule type" value="Genomic_DNA"/>
</dbReference>
<dbReference type="Gene3D" id="3.20.20.70">
    <property type="entry name" value="Aldolase class I"/>
    <property type="match status" value="1"/>
</dbReference>
<keyword evidence="4" id="KW-0210">Decarboxylase</keyword>
<feature type="binding site" evidence="7">
    <location>
        <position position="227"/>
    </location>
    <ligand>
        <name>substrate</name>
    </ligand>
</feature>
<dbReference type="GO" id="GO:0004588">
    <property type="term" value="F:orotate phosphoribosyltransferase activity"/>
    <property type="evidence" value="ECO:0007669"/>
    <property type="project" value="TreeGrafter"/>
</dbReference>
<evidence type="ECO:0000256" key="5">
    <source>
        <dbReference type="ARBA" id="ARBA00022975"/>
    </source>
</evidence>
<dbReference type="InterPro" id="IPR014732">
    <property type="entry name" value="OMPdecase"/>
</dbReference>
<feature type="binding site" evidence="7">
    <location>
        <position position="37"/>
    </location>
    <ligand>
        <name>substrate</name>
    </ligand>
</feature>
<dbReference type="FunFam" id="3.20.20.70:FF:000114">
    <property type="entry name" value="Decarboxylase,orotidine phosphate"/>
    <property type="match status" value="1"/>
</dbReference>
<dbReference type="GO" id="GO:0006207">
    <property type="term" value="P:'de novo' pyrimidine nucleobase biosynthetic process"/>
    <property type="evidence" value="ECO:0007669"/>
    <property type="project" value="InterPro"/>
</dbReference>
<dbReference type="AlphaFoldDB" id="A0A1F6MA67"/>
<dbReference type="STRING" id="1798680.A3J66_00285"/>
<feature type="domain" description="Orotidine 5'-phosphate decarboxylase" evidence="8">
    <location>
        <begin position="31"/>
        <end position="243"/>
    </location>
</feature>
<dbReference type="Proteomes" id="UP000176282">
    <property type="component" value="Unassembled WGS sequence"/>
</dbReference>
<dbReference type="InterPro" id="IPR013785">
    <property type="entry name" value="Aldolase_TIM"/>
</dbReference>
<dbReference type="SMART" id="SM00934">
    <property type="entry name" value="OMPdecase"/>
    <property type="match status" value="1"/>
</dbReference>
<feature type="binding site" evidence="7">
    <location>
        <position position="228"/>
    </location>
    <ligand>
        <name>substrate</name>
    </ligand>
</feature>
<feature type="binding site" evidence="7">
    <location>
        <position position="150"/>
    </location>
    <ligand>
        <name>substrate</name>
    </ligand>
</feature>
<keyword evidence="5" id="KW-0665">Pyrimidine biosynthesis</keyword>
<comment type="caution">
    <text evidence="9">The sequence shown here is derived from an EMBL/GenBank/DDBJ whole genome shotgun (WGS) entry which is preliminary data.</text>
</comment>
<comment type="pathway">
    <text evidence="2">Pyrimidine metabolism; UMP biosynthesis via de novo pathway; UMP from orotate: step 2/2.</text>
</comment>
<sequence length="254" mass="28405">MPKLSYKQRAELSKNPTARRLFGIMEEKETNLCVAVDVTTKKELLELAEAVAPSICVLKTRTDTINDFDEDLIIRLQRLSEKHNFLLFEDHTFADIGIAVRHQYQDGIYHIADWADIINAHPIVGPGVIEGLKEIGLRKGRGLLLLAQMTTKDNLISSEYTAEAVRMAEGHTDFAIGFISNGNVSNNPQFIHFTPGVHINREADRLGQQYQSPEEAIKQGADIIIVGRGITKSHDPQAAANRYQEIAWEAANNF</sequence>
<dbReference type="CDD" id="cd04725">
    <property type="entry name" value="OMP_decarboxylase_like"/>
    <property type="match status" value="1"/>
</dbReference>
<dbReference type="InterPro" id="IPR001754">
    <property type="entry name" value="OMPdeCOase_dom"/>
</dbReference>
<protein>
    <recommendedName>
        <fullName evidence="3">orotidine-5'-phosphate decarboxylase</fullName>
        <ecNumber evidence="3">4.1.1.23</ecNumber>
    </recommendedName>
</protein>
<dbReference type="UniPathway" id="UPA00070">
    <property type="reaction ID" value="UER00120"/>
</dbReference>
<feature type="binding site" evidence="7">
    <location>
        <position position="59"/>
    </location>
    <ligand>
        <name>substrate</name>
    </ligand>
</feature>
<dbReference type="PANTHER" id="PTHR19278:SF9">
    <property type="entry name" value="URIDINE 5'-MONOPHOSPHATE SYNTHASE"/>
    <property type="match status" value="1"/>
</dbReference>
<keyword evidence="6" id="KW-0456">Lyase</keyword>
<dbReference type="EC" id="4.1.1.23" evidence="3"/>
<organism evidence="9 10">
    <name type="scientific">Candidatus Magasanikbacteria bacterium RIFCSPHIGHO2_02_FULL_47_14</name>
    <dbReference type="NCBI Taxonomy" id="1798680"/>
    <lineage>
        <taxon>Bacteria</taxon>
        <taxon>Candidatus Magasanikiibacteriota</taxon>
    </lineage>
</organism>
<feature type="binding site" evidence="7">
    <location>
        <position position="208"/>
    </location>
    <ligand>
        <name>substrate</name>
    </ligand>
</feature>
<evidence type="ECO:0000256" key="4">
    <source>
        <dbReference type="ARBA" id="ARBA00022793"/>
    </source>
</evidence>
<gene>
    <name evidence="9" type="ORF">A3J66_00285</name>
</gene>
<evidence type="ECO:0000256" key="7">
    <source>
        <dbReference type="PIRSR" id="PIRSR614732-2"/>
    </source>
</evidence>
<dbReference type="NCBIfam" id="TIGR01740">
    <property type="entry name" value="pyrF"/>
    <property type="match status" value="1"/>
</dbReference>
<dbReference type="GO" id="GO:0044205">
    <property type="term" value="P:'de novo' UMP biosynthetic process"/>
    <property type="evidence" value="ECO:0007669"/>
    <property type="project" value="UniProtKB-UniPathway"/>
</dbReference>
<comment type="function">
    <text evidence="1">Catalyzes the decarboxylation of orotidine 5'-monophosphate (OMP) to uridine 5'-monophosphate (UMP).</text>
</comment>
<name>A0A1F6MA67_9BACT</name>
<evidence type="ECO:0000313" key="9">
    <source>
        <dbReference type="EMBL" id="OGH68509.1"/>
    </source>
</evidence>
<proteinExistence type="predicted"/>
<dbReference type="Pfam" id="PF00215">
    <property type="entry name" value="OMPdecase"/>
    <property type="match status" value="1"/>
</dbReference>
<evidence type="ECO:0000259" key="8">
    <source>
        <dbReference type="SMART" id="SM00934"/>
    </source>
</evidence>
<dbReference type="GO" id="GO:0004590">
    <property type="term" value="F:orotidine-5'-phosphate decarboxylase activity"/>
    <property type="evidence" value="ECO:0007669"/>
    <property type="project" value="UniProtKB-EC"/>
</dbReference>
<evidence type="ECO:0000256" key="3">
    <source>
        <dbReference type="ARBA" id="ARBA00012321"/>
    </source>
</evidence>